<reference evidence="1" key="1">
    <citation type="submission" date="2020-04" db="EMBL/GenBank/DDBJ databases">
        <title>Deep metagenomics examines the oral microbiome during advanced dental caries in children, revealing novel taxa and co-occurrences with host molecules.</title>
        <authorList>
            <person name="Baker J.L."/>
            <person name="Morton J.T."/>
            <person name="Dinis M."/>
            <person name="Alvarez R."/>
            <person name="Tran N.C."/>
            <person name="Knight R."/>
            <person name="Edlund A."/>
        </authorList>
    </citation>
    <scope>NUCLEOTIDE SEQUENCE</scope>
    <source>
        <strain evidence="1">JCVI_32_bin.50</strain>
    </source>
</reference>
<dbReference type="RefSeq" id="WP_278488995.1">
    <property type="nucleotide sequence ID" value="NZ_JABZTM010000008.1"/>
</dbReference>
<dbReference type="EMBL" id="JABZTM010000008">
    <property type="protein sequence ID" value="MBF1446036.1"/>
    <property type="molecule type" value="Genomic_DNA"/>
</dbReference>
<proteinExistence type="predicted"/>
<comment type="caution">
    <text evidence="1">The sequence shown here is derived from an EMBL/GenBank/DDBJ whole genome shotgun (WGS) entry which is preliminary data.</text>
</comment>
<evidence type="ECO:0000313" key="1">
    <source>
        <dbReference type="EMBL" id="MBF1446036.1"/>
    </source>
</evidence>
<protein>
    <submittedName>
        <fullName evidence="1">Uncharacterized protein</fullName>
    </submittedName>
</protein>
<sequence>MGFGINYILHPFNTLRNKLYAELFHSNYYKALVKNNLKRALNLQYRSSHHKNINWDNPQTLDEKIMWLEGMSDISLWSQLTDKYEVRKFIAEKGYKNILVNCYGIWNNTDEIDFEKLPNKFVIKCTHDSGSTHIIKDKSKADIKYICNDLRTKLHTIGYTTCEPHYLNIRPRIIAEELLEEELTELSSSIIDYKMWCFNGKPKLVFICYNRHQDTNGHSVASYDIYDVKTWEVKREYLEKDFRPNSHTKFPRPPKLEDMIECATNISKGFPVVRVDFYCINNKIYFGEMTFTSAGANCYYFSNLGQRVMGQAIDLSNIKIKKI</sequence>
<evidence type="ECO:0000313" key="2">
    <source>
        <dbReference type="Proteomes" id="UP000787419"/>
    </source>
</evidence>
<dbReference type="SUPFAM" id="SSF56059">
    <property type="entry name" value="Glutathione synthetase ATP-binding domain-like"/>
    <property type="match status" value="1"/>
</dbReference>
<gene>
    <name evidence="1" type="ORF">HXN55_01425</name>
</gene>
<accession>A0A9D5X0H3</accession>
<dbReference type="InterPro" id="IPR029465">
    <property type="entry name" value="ATPgrasp_TupA"/>
</dbReference>
<name>A0A9D5X0H3_9BACT</name>
<organism evidence="1 2">
    <name type="scientific">Prevotella nigrescens</name>
    <dbReference type="NCBI Taxonomy" id="28133"/>
    <lineage>
        <taxon>Bacteria</taxon>
        <taxon>Pseudomonadati</taxon>
        <taxon>Bacteroidota</taxon>
        <taxon>Bacteroidia</taxon>
        <taxon>Bacteroidales</taxon>
        <taxon>Prevotellaceae</taxon>
        <taxon>Prevotella</taxon>
    </lineage>
</organism>
<dbReference type="Pfam" id="PF14305">
    <property type="entry name" value="ATPgrasp_TupA"/>
    <property type="match status" value="1"/>
</dbReference>
<dbReference type="Proteomes" id="UP000787419">
    <property type="component" value="Unassembled WGS sequence"/>
</dbReference>
<dbReference type="AlphaFoldDB" id="A0A9D5X0H3"/>